<name>A0A918ULZ0_9BACT</name>
<dbReference type="InterPro" id="IPR029062">
    <property type="entry name" value="Class_I_gatase-like"/>
</dbReference>
<dbReference type="PANTHER" id="PTHR11705">
    <property type="entry name" value="PROTEASE FAMILY M14 CARBOXYPEPTIDASE A,B"/>
    <property type="match status" value="1"/>
</dbReference>
<evidence type="ECO:0000256" key="4">
    <source>
        <dbReference type="ARBA" id="ARBA00022801"/>
    </source>
</evidence>
<keyword evidence="10" id="KW-1185">Reference proteome</keyword>
<sequence>MAQTKSPEAFLGYELGSRFTPHHRIVAYFEHVAAQNSNVHLQYYGQTYEYRPLLVVMVSAQQNMDQMEEIRKDNLRRTGLLADGQRPATNIPITWLSYNVHGNEAVSSEATMKTLWSLVDSAQTKSKEWLKQTLVVLDPCVNPDGRDRYAQWYNQKMNLILQPDLQSIEHQEPWPGGRANHYLFDLNRDWAWQAQQESEQRMSLYQEWMPNIHLDFHEQGINSPYYFAPAAAPLHEQLSEYQLEFQETFGRNTAGYFDDNNWFYFTKEVFDLLYPSYGDTYPMFNGAIGMTIEQGGSGAAGIGVYTDTGDTLSLEDRIDHHHTTALSAIEMSAVHKDKLLEEFERYFTENARDPKSQYKSFVIKGDQSPAKIQALLELLDKNKIRYQKSGKTAKLQGFEYMSGQQEAFQLDKEDLIINAWQPKSVLTQVLFEPEPALQDSLTYDITSWSLPYAYGLEAYALESKVEGTQDYASVDFIDNKANEKTLAYIAPWEHISHATFLGDLLQKGVRAKKSVYPFEVNGQHYPAGSLILSRGGNESVADFHGTVTSLANQHQIALGHVSTGMMDIGKDFGSSSVSVITKPTIGVFSGEGVSSLGFGEVWYFMEQDLEYPLSVLEASKMSALDLSNYQVLILPNGGYKWTDMELSHLTDWVKQGGKLIAMEGALNLFVDKEGFDLSTSLVEDMSNGMISSPKAPDTSRLIAPYQMRERISISDQITGAVFEVDMDSTFSLGFGLGGKYYSLKNRPDHYAYLKNGINAGIIQAEDQLRSGFVGYNALPNTSESMVFGVEGHGRGRIIYMVDNPIFRAFWENGKLIMANAIFMADE</sequence>
<accession>A0A918ULZ0</accession>
<evidence type="ECO:0000256" key="6">
    <source>
        <dbReference type="ARBA" id="ARBA00023049"/>
    </source>
</evidence>
<dbReference type="GO" id="GO:0004181">
    <property type="term" value="F:metallocarboxypeptidase activity"/>
    <property type="evidence" value="ECO:0007669"/>
    <property type="project" value="InterPro"/>
</dbReference>
<reference evidence="9" key="2">
    <citation type="submission" date="2020-09" db="EMBL/GenBank/DDBJ databases">
        <authorList>
            <person name="Sun Q."/>
            <person name="Kim S."/>
        </authorList>
    </citation>
    <scope>NUCLEOTIDE SEQUENCE</scope>
    <source>
        <strain evidence="9">KCTC 12368</strain>
    </source>
</reference>
<comment type="cofactor">
    <cofactor evidence="1">
        <name>Zn(2+)</name>
        <dbReference type="ChEBI" id="CHEBI:29105"/>
    </cofactor>
</comment>
<organism evidence="9 10">
    <name type="scientific">Echinicola pacifica</name>
    <dbReference type="NCBI Taxonomy" id="346377"/>
    <lineage>
        <taxon>Bacteria</taxon>
        <taxon>Pseudomonadati</taxon>
        <taxon>Bacteroidota</taxon>
        <taxon>Cytophagia</taxon>
        <taxon>Cytophagales</taxon>
        <taxon>Cyclobacteriaceae</taxon>
        <taxon>Echinicola</taxon>
    </lineage>
</organism>
<dbReference type="Gene3D" id="3.40.50.880">
    <property type="match status" value="1"/>
</dbReference>
<comment type="similarity">
    <text evidence="2 7">Belongs to the peptidase M14 family.</text>
</comment>
<evidence type="ECO:0000256" key="1">
    <source>
        <dbReference type="ARBA" id="ARBA00001947"/>
    </source>
</evidence>
<dbReference type="PROSITE" id="PS52035">
    <property type="entry name" value="PEPTIDASE_M14"/>
    <property type="match status" value="1"/>
</dbReference>
<dbReference type="SUPFAM" id="SSF53187">
    <property type="entry name" value="Zn-dependent exopeptidases"/>
    <property type="match status" value="1"/>
</dbReference>
<keyword evidence="3" id="KW-0645">Protease</keyword>
<dbReference type="AlphaFoldDB" id="A0A918ULZ0"/>
<evidence type="ECO:0000256" key="2">
    <source>
        <dbReference type="ARBA" id="ARBA00005988"/>
    </source>
</evidence>
<dbReference type="SUPFAM" id="SSF52317">
    <property type="entry name" value="Class I glutamine amidotransferase-like"/>
    <property type="match status" value="1"/>
</dbReference>
<keyword evidence="4" id="KW-0378">Hydrolase</keyword>
<dbReference type="GO" id="GO:0005615">
    <property type="term" value="C:extracellular space"/>
    <property type="evidence" value="ECO:0007669"/>
    <property type="project" value="TreeGrafter"/>
</dbReference>
<dbReference type="GO" id="GO:0006508">
    <property type="term" value="P:proteolysis"/>
    <property type="evidence" value="ECO:0007669"/>
    <property type="project" value="UniProtKB-KW"/>
</dbReference>
<evidence type="ECO:0000259" key="8">
    <source>
        <dbReference type="PROSITE" id="PS52035"/>
    </source>
</evidence>
<comment type="caution">
    <text evidence="7">Lacks conserved residue(s) required for the propagation of feature annotation.</text>
</comment>
<feature type="domain" description="Peptidase M14" evidence="8">
    <location>
        <begin position="18"/>
        <end position="362"/>
    </location>
</feature>
<dbReference type="EMBL" id="BMWX01000002">
    <property type="protein sequence ID" value="GGZ20157.1"/>
    <property type="molecule type" value="Genomic_DNA"/>
</dbReference>
<evidence type="ECO:0000256" key="5">
    <source>
        <dbReference type="ARBA" id="ARBA00022833"/>
    </source>
</evidence>
<evidence type="ECO:0000256" key="3">
    <source>
        <dbReference type="ARBA" id="ARBA00022670"/>
    </source>
</evidence>
<reference evidence="9" key="1">
    <citation type="journal article" date="2014" name="Int. J. Syst. Evol. Microbiol.">
        <title>Complete genome sequence of Corynebacterium casei LMG S-19264T (=DSM 44701T), isolated from a smear-ripened cheese.</title>
        <authorList>
            <consortium name="US DOE Joint Genome Institute (JGI-PGF)"/>
            <person name="Walter F."/>
            <person name="Albersmeier A."/>
            <person name="Kalinowski J."/>
            <person name="Ruckert C."/>
        </authorList>
    </citation>
    <scope>NUCLEOTIDE SEQUENCE</scope>
    <source>
        <strain evidence="9">KCTC 12368</strain>
    </source>
</reference>
<keyword evidence="6" id="KW-0482">Metalloprotease</keyword>
<evidence type="ECO:0000256" key="7">
    <source>
        <dbReference type="PROSITE-ProRule" id="PRU01379"/>
    </source>
</evidence>
<keyword evidence="5" id="KW-0862">Zinc</keyword>
<dbReference type="Gene3D" id="3.40.630.10">
    <property type="entry name" value="Zn peptidases"/>
    <property type="match status" value="1"/>
</dbReference>
<protein>
    <submittedName>
        <fullName evidence="9">Peptidase M14</fullName>
    </submittedName>
</protein>
<evidence type="ECO:0000313" key="9">
    <source>
        <dbReference type="EMBL" id="GGZ20157.1"/>
    </source>
</evidence>
<dbReference type="PANTHER" id="PTHR11705:SF143">
    <property type="entry name" value="SLL0236 PROTEIN"/>
    <property type="match status" value="1"/>
</dbReference>
<dbReference type="GO" id="GO:0008270">
    <property type="term" value="F:zinc ion binding"/>
    <property type="evidence" value="ECO:0007669"/>
    <property type="project" value="InterPro"/>
</dbReference>
<proteinExistence type="inferred from homology"/>
<evidence type="ECO:0000313" key="10">
    <source>
        <dbReference type="Proteomes" id="UP000619457"/>
    </source>
</evidence>
<dbReference type="Proteomes" id="UP000619457">
    <property type="component" value="Unassembled WGS sequence"/>
</dbReference>
<gene>
    <name evidence="9" type="ORF">GCM10007049_10880</name>
</gene>
<dbReference type="SMART" id="SM00631">
    <property type="entry name" value="Zn_pept"/>
    <property type="match status" value="1"/>
</dbReference>
<comment type="caution">
    <text evidence="9">The sequence shown here is derived from an EMBL/GenBank/DDBJ whole genome shotgun (WGS) entry which is preliminary data.</text>
</comment>
<dbReference type="InterPro" id="IPR000834">
    <property type="entry name" value="Peptidase_M14"/>
</dbReference>
<dbReference type="Pfam" id="PF00246">
    <property type="entry name" value="Peptidase_M14"/>
    <property type="match status" value="1"/>
</dbReference>